<name>A0A3Q2VAQ2_HAPBU</name>
<dbReference type="PROSITE" id="PS00478">
    <property type="entry name" value="LIM_DOMAIN_1"/>
    <property type="match status" value="1"/>
</dbReference>
<dbReference type="FunFam" id="2.10.110.10:FF:000002">
    <property type="entry name" value="LIM domain and actin-binding 1"/>
    <property type="match status" value="1"/>
</dbReference>
<dbReference type="Pfam" id="PF00412">
    <property type="entry name" value="LIM"/>
    <property type="match status" value="1"/>
</dbReference>
<accession>A0A3Q2VAQ2</accession>
<evidence type="ECO:0000256" key="4">
    <source>
        <dbReference type="PROSITE-ProRule" id="PRU00125"/>
    </source>
</evidence>
<keyword evidence="2 4" id="KW-0862">Zinc</keyword>
<dbReference type="GeneTree" id="ENSGT00530000063779"/>
<dbReference type="PROSITE" id="PS50023">
    <property type="entry name" value="LIM_DOMAIN_2"/>
    <property type="match status" value="1"/>
</dbReference>
<dbReference type="PANTHER" id="PTHR24206">
    <property type="entry name" value="OS06G0237300 PROTEIN"/>
    <property type="match status" value="1"/>
</dbReference>
<keyword evidence="1 4" id="KW-0479">Metal-binding</keyword>
<dbReference type="CDD" id="cd09442">
    <property type="entry name" value="LIM_Eplin_like"/>
    <property type="match status" value="1"/>
</dbReference>
<keyword evidence="8" id="KW-1185">Reference proteome</keyword>
<evidence type="ECO:0000313" key="8">
    <source>
        <dbReference type="Proteomes" id="UP000264840"/>
    </source>
</evidence>
<dbReference type="GO" id="GO:0046872">
    <property type="term" value="F:metal ion binding"/>
    <property type="evidence" value="ECO:0007669"/>
    <property type="project" value="UniProtKB-KW"/>
</dbReference>
<reference evidence="7" key="2">
    <citation type="submission" date="2025-09" db="UniProtKB">
        <authorList>
            <consortium name="Ensembl"/>
        </authorList>
    </citation>
    <scope>IDENTIFICATION</scope>
</reference>
<sequence length="146" mass="17011">MQKTTAVTQIHKVEHIEVKRKVVTTDSTDDQDSTQQKTVQKHVEGSQKTVPRSELCTVCRRRAYPMDALIVDKKKYHKSCFCCEHCRNKLSLGNYVSLHGHLYCLPHYKQLLKSKGNYDDGLGQRLPAGRLLNIFHKKYWYHEHAD</sequence>
<evidence type="ECO:0000313" key="7">
    <source>
        <dbReference type="Ensembl" id="ENSHBUP00000004573.1"/>
    </source>
</evidence>
<feature type="domain" description="LIM zinc-binding" evidence="6">
    <location>
        <begin position="54"/>
        <end position="114"/>
    </location>
</feature>
<dbReference type="AlphaFoldDB" id="A0A3Q2VAQ2"/>
<dbReference type="Proteomes" id="UP000264840">
    <property type="component" value="Unplaced"/>
</dbReference>
<dbReference type="Gene3D" id="2.10.110.10">
    <property type="entry name" value="Cysteine Rich Protein"/>
    <property type="match status" value="1"/>
</dbReference>
<evidence type="ECO:0000256" key="5">
    <source>
        <dbReference type="SAM" id="MobiDB-lite"/>
    </source>
</evidence>
<dbReference type="InterPro" id="IPR001781">
    <property type="entry name" value="Znf_LIM"/>
</dbReference>
<evidence type="ECO:0000259" key="6">
    <source>
        <dbReference type="PROSITE" id="PS50023"/>
    </source>
</evidence>
<keyword evidence="3 4" id="KW-0440">LIM domain</keyword>
<proteinExistence type="predicted"/>
<feature type="region of interest" description="Disordered" evidence="5">
    <location>
        <begin position="23"/>
        <end position="44"/>
    </location>
</feature>
<protein>
    <submittedName>
        <fullName evidence="7">Xin actin-binding repeat-containing protein 2-like</fullName>
    </submittedName>
</protein>
<organism evidence="7 8">
    <name type="scientific">Haplochromis burtoni</name>
    <name type="common">Burton's mouthbrooder</name>
    <name type="synonym">Chromis burtoni</name>
    <dbReference type="NCBI Taxonomy" id="8153"/>
    <lineage>
        <taxon>Eukaryota</taxon>
        <taxon>Metazoa</taxon>
        <taxon>Chordata</taxon>
        <taxon>Craniata</taxon>
        <taxon>Vertebrata</taxon>
        <taxon>Euteleostomi</taxon>
        <taxon>Actinopterygii</taxon>
        <taxon>Neopterygii</taxon>
        <taxon>Teleostei</taxon>
        <taxon>Neoteleostei</taxon>
        <taxon>Acanthomorphata</taxon>
        <taxon>Ovalentaria</taxon>
        <taxon>Cichlomorphae</taxon>
        <taxon>Cichliformes</taxon>
        <taxon>Cichlidae</taxon>
        <taxon>African cichlids</taxon>
        <taxon>Pseudocrenilabrinae</taxon>
        <taxon>Haplochromini</taxon>
        <taxon>Haplochromis</taxon>
    </lineage>
</organism>
<dbReference type="SMART" id="SM00132">
    <property type="entry name" value="LIM"/>
    <property type="match status" value="1"/>
</dbReference>
<reference evidence="7" key="1">
    <citation type="submission" date="2025-08" db="UniProtKB">
        <authorList>
            <consortium name="Ensembl"/>
        </authorList>
    </citation>
    <scope>IDENTIFICATION</scope>
</reference>
<evidence type="ECO:0000256" key="2">
    <source>
        <dbReference type="ARBA" id="ARBA00022833"/>
    </source>
</evidence>
<dbReference type="Ensembl" id="ENSHBUT00000008482.1">
    <property type="protein sequence ID" value="ENSHBUP00000004573.1"/>
    <property type="gene ID" value="ENSHBUG00000005899.1"/>
</dbReference>
<dbReference type="SUPFAM" id="SSF57716">
    <property type="entry name" value="Glucocorticoid receptor-like (DNA-binding domain)"/>
    <property type="match status" value="2"/>
</dbReference>
<evidence type="ECO:0000256" key="1">
    <source>
        <dbReference type="ARBA" id="ARBA00022723"/>
    </source>
</evidence>
<evidence type="ECO:0000256" key="3">
    <source>
        <dbReference type="ARBA" id="ARBA00023038"/>
    </source>
</evidence>